<evidence type="ECO:0000256" key="3">
    <source>
        <dbReference type="PROSITE-ProRule" id="PRU00703"/>
    </source>
</evidence>
<evidence type="ECO:0000313" key="6">
    <source>
        <dbReference type="EMBL" id="PKW27085.1"/>
    </source>
</evidence>
<sequence>MIIERTVTPLVVYGEDPVLRALEKITANRARIVFCVTEHGRLLGSISDGDVRRWIAAQDGVDLTRPCAEVANTGCVSAPLATVPADLRLLFTPSVDHVPLLDEQGHLAAVAVNRSDSFRVGRSEVGKGHRAFVIAEIGNNHNGSVELAKELVDLAAATGADAVKFQLRDMDALYRGKDGSTAGEDLGPQYTLDLLSRVNLPAERLFEVFDHARDRGVDVMCTPWDEPSVDALVGYGVPALKIASADLTNHTLLRYAARSGTPLVMSTGMSTEAEIRESVALLRATGTPYALLHCQSTYPAPFKDVNLRYLSRLAELGDCPVGYSGHERGFHVPVAAVALGATIIEKHFTVDKTMEGNDHTVSLLPGEFTEMVTRIREVEEALGTNGSRVVSTGEMMNRVNLAKSLVAAREIQAGEVIDRAAVDVKSPGRGLQPNALDRLVGRTAHRSMTAGEFFYASDLADSTPKGRAYSFRRPWGVPVRYHDWRALVADTRPDFLEFHFSYKDLELDPAPFFRDLPAHCSDRDGVLGMAFTTHLPDLFSGDFIVDLASLDDAVWERSIRELQRTVDTTRELARWFTLDDDPVVVATMGGFTSDRHLDPGERPRRYERVAAAVERVDRAGVRLTAQTLPPYPWLMGGQQFHNLFLDPVDTAEFSRSTGIPLTLDTSHTKLATTFLGRSFRDAVDLLAPHTLHLHLVDATGVDGEGPQVGDGEIDWPVLAEQLDALAPGVSFIPEIWQGHVNHGEGFWVALERLEQWF</sequence>
<dbReference type="GO" id="GO:0016051">
    <property type="term" value="P:carbohydrate biosynthetic process"/>
    <property type="evidence" value="ECO:0007669"/>
    <property type="project" value="InterPro"/>
</dbReference>
<evidence type="ECO:0000259" key="4">
    <source>
        <dbReference type="PROSITE" id="PS50844"/>
    </source>
</evidence>
<dbReference type="SMART" id="SM00858">
    <property type="entry name" value="SAF"/>
    <property type="match status" value="1"/>
</dbReference>
<dbReference type="Pfam" id="PF00571">
    <property type="entry name" value="CBS"/>
    <property type="match status" value="1"/>
</dbReference>
<dbReference type="PROSITE" id="PS50844">
    <property type="entry name" value="AFP_LIKE"/>
    <property type="match status" value="1"/>
</dbReference>
<reference evidence="6 7" key="1">
    <citation type="submission" date="2017-12" db="EMBL/GenBank/DDBJ databases">
        <title>Sequencing the genomes of 1000 Actinobacteria strains.</title>
        <authorList>
            <person name="Klenk H.-P."/>
        </authorList>
    </citation>
    <scope>NUCLEOTIDE SEQUENCE [LARGE SCALE GENOMIC DNA]</scope>
    <source>
        <strain evidence="6 7">DSM 12806</strain>
    </source>
</reference>
<gene>
    <name evidence="6" type="ORF">ATL31_1920</name>
</gene>
<dbReference type="RefSeq" id="WP_101395562.1">
    <property type="nucleotide sequence ID" value="NZ_PJNE01000001.1"/>
</dbReference>
<dbReference type="PANTHER" id="PTHR42966:SF3">
    <property type="entry name" value="BLR5971 PROTEIN"/>
    <property type="match status" value="1"/>
</dbReference>
<keyword evidence="7" id="KW-1185">Reference proteome</keyword>
<dbReference type="SUPFAM" id="SSF51658">
    <property type="entry name" value="Xylose isomerase-like"/>
    <property type="match status" value="1"/>
</dbReference>
<accession>A0A2N3YJR3</accession>
<dbReference type="OrthoDB" id="9814210at2"/>
<dbReference type="Proteomes" id="UP000233781">
    <property type="component" value="Unassembled WGS sequence"/>
</dbReference>
<protein>
    <submittedName>
        <fullName evidence="6">N-acetylneuraminate synthase</fullName>
    </submittedName>
</protein>
<evidence type="ECO:0000259" key="5">
    <source>
        <dbReference type="PROSITE" id="PS51371"/>
    </source>
</evidence>
<dbReference type="Gene3D" id="3.10.580.10">
    <property type="entry name" value="CBS-domain"/>
    <property type="match status" value="1"/>
</dbReference>
<organism evidence="6 7">
    <name type="scientific">Phycicoccus duodecadis</name>
    <dbReference type="NCBI Taxonomy" id="173053"/>
    <lineage>
        <taxon>Bacteria</taxon>
        <taxon>Bacillati</taxon>
        <taxon>Actinomycetota</taxon>
        <taxon>Actinomycetes</taxon>
        <taxon>Micrococcales</taxon>
        <taxon>Intrasporangiaceae</taxon>
        <taxon>Phycicoccus</taxon>
    </lineage>
</organism>
<dbReference type="CDD" id="cd11615">
    <property type="entry name" value="SAF_NeuB_like"/>
    <property type="match status" value="1"/>
</dbReference>
<dbReference type="InterPro" id="IPR013974">
    <property type="entry name" value="SAF"/>
</dbReference>
<dbReference type="EMBL" id="PJNE01000001">
    <property type="protein sequence ID" value="PKW27085.1"/>
    <property type="molecule type" value="Genomic_DNA"/>
</dbReference>
<dbReference type="SUPFAM" id="SSF51569">
    <property type="entry name" value="Aldolase"/>
    <property type="match status" value="1"/>
</dbReference>
<dbReference type="Gene3D" id="3.90.1210.10">
    <property type="entry name" value="Antifreeze-like/N-acetylneuraminic acid synthase C-terminal domain"/>
    <property type="match status" value="1"/>
</dbReference>
<evidence type="ECO:0000256" key="2">
    <source>
        <dbReference type="ARBA" id="ARBA00023277"/>
    </source>
</evidence>
<name>A0A2N3YJR3_9MICO</name>
<dbReference type="InterPro" id="IPR036732">
    <property type="entry name" value="AFP_Neu5c_C_sf"/>
</dbReference>
<dbReference type="Pfam" id="PF03102">
    <property type="entry name" value="NeuB"/>
    <property type="match status" value="1"/>
</dbReference>
<dbReference type="InterPro" id="IPR051690">
    <property type="entry name" value="PseI-like"/>
</dbReference>
<dbReference type="InterPro" id="IPR057736">
    <property type="entry name" value="SAF_PseI/NeuA/NeuB"/>
</dbReference>
<dbReference type="InterPro" id="IPR013785">
    <property type="entry name" value="Aldolase_TIM"/>
</dbReference>
<dbReference type="InterPro" id="IPR000644">
    <property type="entry name" value="CBS_dom"/>
</dbReference>
<dbReference type="InterPro" id="IPR013022">
    <property type="entry name" value="Xyl_isomerase-like_TIM-brl"/>
</dbReference>
<dbReference type="SUPFAM" id="SSF54631">
    <property type="entry name" value="CBS-domain pair"/>
    <property type="match status" value="1"/>
</dbReference>
<feature type="domain" description="CBS" evidence="5">
    <location>
        <begin position="3"/>
        <end position="63"/>
    </location>
</feature>
<dbReference type="Pfam" id="PF08666">
    <property type="entry name" value="SAF"/>
    <property type="match status" value="1"/>
</dbReference>
<dbReference type="InterPro" id="IPR046342">
    <property type="entry name" value="CBS_dom_sf"/>
</dbReference>
<dbReference type="GO" id="GO:0047444">
    <property type="term" value="F:N-acylneuraminate-9-phosphate synthase activity"/>
    <property type="evidence" value="ECO:0007669"/>
    <property type="project" value="TreeGrafter"/>
</dbReference>
<proteinExistence type="predicted"/>
<dbReference type="Gene3D" id="3.20.20.70">
    <property type="entry name" value="Aldolase class I"/>
    <property type="match status" value="1"/>
</dbReference>
<dbReference type="AlphaFoldDB" id="A0A2N3YJR3"/>
<feature type="domain" description="AFP-like" evidence="4">
    <location>
        <begin position="404"/>
        <end position="462"/>
    </location>
</feature>
<dbReference type="Pfam" id="PF01261">
    <property type="entry name" value="AP_endonuc_2"/>
    <property type="match status" value="1"/>
</dbReference>
<dbReference type="InterPro" id="IPR036237">
    <property type="entry name" value="Xyl_isomerase-like_sf"/>
</dbReference>
<dbReference type="PANTHER" id="PTHR42966">
    <property type="entry name" value="N-ACETYLNEURAMINATE SYNTHASE"/>
    <property type="match status" value="1"/>
</dbReference>
<dbReference type="SUPFAM" id="SSF51269">
    <property type="entry name" value="AFP III-like domain"/>
    <property type="match status" value="1"/>
</dbReference>
<evidence type="ECO:0000313" key="7">
    <source>
        <dbReference type="Proteomes" id="UP000233781"/>
    </source>
</evidence>
<evidence type="ECO:0000256" key="1">
    <source>
        <dbReference type="ARBA" id="ARBA00023122"/>
    </source>
</evidence>
<dbReference type="InterPro" id="IPR013132">
    <property type="entry name" value="PseI/NeuA/B-like_N"/>
</dbReference>
<keyword evidence="2" id="KW-0119">Carbohydrate metabolism</keyword>
<dbReference type="InterPro" id="IPR006190">
    <property type="entry name" value="SAF_AFP_Neu5Ac"/>
</dbReference>
<dbReference type="PROSITE" id="PS51371">
    <property type="entry name" value="CBS"/>
    <property type="match status" value="1"/>
</dbReference>
<dbReference type="Gene3D" id="3.20.20.150">
    <property type="entry name" value="Divalent-metal-dependent TIM barrel enzymes"/>
    <property type="match status" value="1"/>
</dbReference>
<comment type="caution">
    <text evidence="6">The sequence shown here is derived from an EMBL/GenBank/DDBJ whole genome shotgun (WGS) entry which is preliminary data.</text>
</comment>
<keyword evidence="1 3" id="KW-0129">CBS domain</keyword>